<evidence type="ECO:0000259" key="9">
    <source>
        <dbReference type="Pfam" id="PF01435"/>
    </source>
</evidence>
<evidence type="ECO:0000313" key="11">
    <source>
        <dbReference type="Proteomes" id="UP000294546"/>
    </source>
</evidence>
<name>A0A4R1GRK5_9GAMM</name>
<evidence type="ECO:0000313" key="10">
    <source>
        <dbReference type="EMBL" id="TCK08839.1"/>
    </source>
</evidence>
<comment type="similarity">
    <text evidence="8">Belongs to the peptidase M48 family. BepA subfamily.</text>
</comment>
<organism evidence="10 11">
    <name type="scientific">Marinobacterium mangrovicola</name>
    <dbReference type="NCBI Taxonomy" id="1476959"/>
    <lineage>
        <taxon>Bacteria</taxon>
        <taxon>Pseudomonadati</taxon>
        <taxon>Pseudomonadota</taxon>
        <taxon>Gammaproteobacteria</taxon>
        <taxon>Oceanospirillales</taxon>
        <taxon>Oceanospirillaceae</taxon>
        <taxon>Marinobacterium</taxon>
    </lineage>
</organism>
<dbReference type="EMBL" id="SMFU01000007">
    <property type="protein sequence ID" value="TCK08839.1"/>
    <property type="molecule type" value="Genomic_DNA"/>
</dbReference>
<keyword evidence="11" id="KW-1185">Reference proteome</keyword>
<evidence type="ECO:0000256" key="1">
    <source>
        <dbReference type="ARBA" id="ARBA00022670"/>
    </source>
</evidence>
<keyword evidence="4 8" id="KW-0574">Periplasm</keyword>
<evidence type="ECO:0000256" key="5">
    <source>
        <dbReference type="ARBA" id="ARBA00022801"/>
    </source>
</evidence>
<keyword evidence="1 8" id="KW-0645">Protease</keyword>
<comment type="subcellular location">
    <subcellularLocation>
        <location evidence="8">Periplasm</location>
    </subcellularLocation>
</comment>
<keyword evidence="6 8" id="KW-0862">Zinc</keyword>
<dbReference type="AlphaFoldDB" id="A0A4R1GRK5"/>
<evidence type="ECO:0000256" key="7">
    <source>
        <dbReference type="ARBA" id="ARBA00023049"/>
    </source>
</evidence>
<feature type="active site" evidence="8">
    <location>
        <position position="151"/>
    </location>
</feature>
<evidence type="ECO:0000256" key="3">
    <source>
        <dbReference type="ARBA" id="ARBA00022729"/>
    </source>
</evidence>
<reference evidence="10 11" key="1">
    <citation type="submission" date="2019-03" db="EMBL/GenBank/DDBJ databases">
        <title>Genomic Encyclopedia of Archaeal and Bacterial Type Strains, Phase II (KMG-II): from individual species to whole genera.</title>
        <authorList>
            <person name="Goeker M."/>
        </authorList>
    </citation>
    <scope>NUCLEOTIDE SEQUENCE [LARGE SCALE GENOMIC DNA]</scope>
    <source>
        <strain evidence="10 11">DSM 27697</strain>
    </source>
</reference>
<keyword evidence="5 8" id="KW-0378">Hydrolase</keyword>
<feature type="domain" description="Peptidase M48" evidence="9">
    <location>
        <begin position="87"/>
        <end position="270"/>
    </location>
</feature>
<dbReference type="GO" id="GO:0042597">
    <property type="term" value="C:periplasmic space"/>
    <property type="evidence" value="ECO:0007669"/>
    <property type="project" value="UniProtKB-SubCell"/>
</dbReference>
<dbReference type="GO" id="GO:0008270">
    <property type="term" value="F:zinc ion binding"/>
    <property type="evidence" value="ECO:0007669"/>
    <property type="project" value="UniProtKB-UniRule"/>
</dbReference>
<dbReference type="InterPro" id="IPR001915">
    <property type="entry name" value="Peptidase_M48"/>
</dbReference>
<feature type="binding site" evidence="8">
    <location>
        <position position="215"/>
    </location>
    <ligand>
        <name>Zn(2+)</name>
        <dbReference type="ChEBI" id="CHEBI:29105"/>
        <note>catalytic</note>
    </ligand>
</feature>
<dbReference type="Pfam" id="PF01435">
    <property type="entry name" value="Peptidase_M48"/>
    <property type="match status" value="1"/>
</dbReference>
<dbReference type="Gene3D" id="1.25.40.10">
    <property type="entry name" value="Tetratricopeptide repeat domain"/>
    <property type="match status" value="1"/>
</dbReference>
<dbReference type="GO" id="GO:0051603">
    <property type="term" value="P:proteolysis involved in protein catabolic process"/>
    <property type="evidence" value="ECO:0007669"/>
    <property type="project" value="TreeGrafter"/>
</dbReference>
<dbReference type="EC" id="3.4.-.-" evidence="8"/>
<comment type="cofactor">
    <cofactor evidence="8">
        <name>Zn(2+)</name>
        <dbReference type="ChEBI" id="CHEBI:29105"/>
    </cofactor>
    <text evidence="8">Binds 1 zinc ion per subunit.</text>
</comment>
<dbReference type="Proteomes" id="UP000294546">
    <property type="component" value="Unassembled WGS sequence"/>
</dbReference>
<evidence type="ECO:0000256" key="4">
    <source>
        <dbReference type="ARBA" id="ARBA00022764"/>
    </source>
</evidence>
<comment type="caution">
    <text evidence="10">The sequence shown here is derived from an EMBL/GenBank/DDBJ whole genome shotgun (WGS) entry which is preliminary data.</text>
</comment>
<gene>
    <name evidence="10" type="ORF">CLV83_0934</name>
</gene>
<sequence>MRRTLYQKFRQKNAWTQIGRRLRGGILCCCIGFSTLPLTGQAAEPSLPILTDSTSSIISLQDEHKLGRAWARVLRGRAVLLDDPMVKQYLQDLLWRIVPSSELRDRRLELITLDNETFNAFAVPGGIVGVHGGLITASESEAELASVLAHELAHLSQRHYAQQLEESRRNRPLVLAGVLASILLASADGEAGTAGLASTLGGSASAQLAFSRRNEQEADRVGMQTLVKSGFDPYAMPEMFSRLQKSYRFAGNRAPEFLLTHPVTESRIADSLNRAAHLNRPSAKDNSLVYDLVRTRLLVHYGKDMNALFNQFSNDAKSSPRDAYGLLLTAIELGKPKQAQAALDMLPRAWQQHPYVRLTALDFYLRTDNIEAGVKLARELHDLYPGSMPVTYYYGLALRQARDYKGAADAFKELTSDYPTDAAFWFQLSETQGLDGNIAAVHRSRIEYFLLTGRIDRAQKQLDYARREKGLSPIDTARLDQMEEEIKRVRQEMDDTLS</sequence>
<dbReference type="GO" id="GO:0016020">
    <property type="term" value="C:membrane"/>
    <property type="evidence" value="ECO:0007669"/>
    <property type="project" value="InterPro"/>
</dbReference>
<dbReference type="OrthoDB" id="9810445at2"/>
<dbReference type="InterPro" id="IPR011990">
    <property type="entry name" value="TPR-like_helical_dom_sf"/>
</dbReference>
<proteinExistence type="inferred from homology"/>
<accession>A0A4R1GRK5</accession>
<protein>
    <recommendedName>
        <fullName evidence="8">Putative beta-barrel assembly-enhancing protease</fullName>
        <ecNumber evidence="8">3.4.-.-</ecNumber>
    </recommendedName>
</protein>
<evidence type="ECO:0000256" key="8">
    <source>
        <dbReference type="HAMAP-Rule" id="MF_00997"/>
    </source>
</evidence>
<keyword evidence="2 8" id="KW-0479">Metal-binding</keyword>
<feature type="binding site" evidence="8">
    <location>
        <position position="150"/>
    </location>
    <ligand>
        <name>Zn(2+)</name>
        <dbReference type="ChEBI" id="CHEBI:29105"/>
        <note>catalytic</note>
    </ligand>
</feature>
<dbReference type="InterPro" id="IPR051156">
    <property type="entry name" value="Mito/Outer_Membr_Metalloprot"/>
</dbReference>
<evidence type="ECO:0000256" key="2">
    <source>
        <dbReference type="ARBA" id="ARBA00022723"/>
    </source>
</evidence>
<dbReference type="Gene3D" id="3.30.2010.10">
    <property type="entry name" value="Metalloproteases ('zincins'), catalytic domain"/>
    <property type="match status" value="1"/>
</dbReference>
<dbReference type="CDD" id="cd07324">
    <property type="entry name" value="M48C_Oma1-like"/>
    <property type="match status" value="1"/>
</dbReference>
<dbReference type="HAMAP" id="MF_00997">
    <property type="entry name" value="Protease_BepA"/>
    <property type="match status" value="1"/>
</dbReference>
<keyword evidence="7 8" id="KW-0482">Metalloprotease</keyword>
<feature type="binding site" evidence="8">
    <location>
        <position position="154"/>
    </location>
    <ligand>
        <name>Zn(2+)</name>
        <dbReference type="ChEBI" id="CHEBI:29105"/>
        <note>catalytic</note>
    </ligand>
</feature>
<dbReference type="InterPro" id="IPR030873">
    <property type="entry name" value="Protease_BepA"/>
</dbReference>
<dbReference type="PANTHER" id="PTHR22726:SF1">
    <property type="entry name" value="METALLOENDOPEPTIDASE OMA1, MITOCHONDRIAL"/>
    <property type="match status" value="1"/>
</dbReference>
<keyword evidence="3 8" id="KW-0732">Signal</keyword>
<comment type="function">
    <text evidence="8">Functions as both a chaperone and a metalloprotease. Maintains the integrity of the outer membrane by promoting either the assembly or the elimination of outer membrane proteins, depending on their folding state.</text>
</comment>
<evidence type="ECO:0000256" key="6">
    <source>
        <dbReference type="ARBA" id="ARBA00022833"/>
    </source>
</evidence>
<dbReference type="GO" id="GO:0004222">
    <property type="term" value="F:metalloendopeptidase activity"/>
    <property type="evidence" value="ECO:0007669"/>
    <property type="project" value="InterPro"/>
</dbReference>
<dbReference type="SUPFAM" id="SSF48452">
    <property type="entry name" value="TPR-like"/>
    <property type="match status" value="1"/>
</dbReference>
<feature type="active site" description="Proton donor" evidence="8">
    <location>
        <position position="219"/>
    </location>
</feature>
<dbReference type="PANTHER" id="PTHR22726">
    <property type="entry name" value="METALLOENDOPEPTIDASE OMA1"/>
    <property type="match status" value="1"/>
</dbReference>
<dbReference type="RefSeq" id="WP_132288180.1">
    <property type="nucleotide sequence ID" value="NZ_SMFU01000007.1"/>
</dbReference>